<dbReference type="Proteomes" id="UP000254253">
    <property type="component" value="Unassembled WGS sequence"/>
</dbReference>
<dbReference type="GO" id="GO:0005829">
    <property type="term" value="C:cytosol"/>
    <property type="evidence" value="ECO:0007669"/>
    <property type="project" value="TreeGrafter"/>
</dbReference>
<dbReference type="Pfam" id="PF24860">
    <property type="entry name" value="FdhE_C"/>
    <property type="match status" value="1"/>
</dbReference>
<dbReference type="PIRSF" id="PIRSF018296">
    <property type="entry name" value="Format_dh_formtn"/>
    <property type="match status" value="1"/>
</dbReference>
<evidence type="ECO:0000256" key="3">
    <source>
        <dbReference type="ARBA" id="ARBA00061033"/>
    </source>
</evidence>
<dbReference type="Gene3D" id="3.90.1670.10">
    <property type="entry name" value="FdhE-like domain"/>
    <property type="match status" value="1"/>
</dbReference>
<dbReference type="PANTHER" id="PTHR37689:SF1">
    <property type="entry name" value="PROTEIN FDHE"/>
    <property type="match status" value="1"/>
</dbReference>
<dbReference type="GO" id="GO:0051604">
    <property type="term" value="P:protein maturation"/>
    <property type="evidence" value="ECO:0007669"/>
    <property type="project" value="TreeGrafter"/>
</dbReference>
<comment type="subcellular location">
    <subcellularLocation>
        <location evidence="1 4">Cytoplasm</location>
    </subcellularLocation>
</comment>
<dbReference type="CDD" id="cd16341">
    <property type="entry name" value="FdhE"/>
    <property type="match status" value="1"/>
</dbReference>
<dbReference type="FunFam" id="3.90.1670.10:FF:000001">
    <property type="entry name" value="Protein FdhE"/>
    <property type="match status" value="1"/>
</dbReference>
<dbReference type="EMBL" id="UFRN01000002">
    <property type="protein sequence ID" value="SUT90869.1"/>
    <property type="molecule type" value="Genomic_DNA"/>
</dbReference>
<dbReference type="GO" id="GO:0008199">
    <property type="term" value="F:ferric iron binding"/>
    <property type="evidence" value="ECO:0007669"/>
    <property type="project" value="TreeGrafter"/>
</dbReference>
<reference evidence="8 9" key="1">
    <citation type="submission" date="2018-06" db="EMBL/GenBank/DDBJ databases">
        <authorList>
            <consortium name="Pathogen Informatics"/>
            <person name="Doyle S."/>
        </authorList>
    </citation>
    <scope>NUCLEOTIDE SEQUENCE [LARGE SCALE GENOMIC DNA]</scope>
    <source>
        <strain evidence="8 9">NCTC4191</strain>
    </source>
</reference>
<dbReference type="PANTHER" id="PTHR37689">
    <property type="entry name" value="PROTEIN FDHE"/>
    <property type="match status" value="1"/>
</dbReference>
<dbReference type="HAMAP" id="MF_00611">
    <property type="entry name" value="FdeH"/>
    <property type="match status" value="1"/>
</dbReference>
<keyword evidence="2 4" id="KW-0963">Cytoplasm</keyword>
<dbReference type="Pfam" id="PF24859">
    <property type="entry name" value="FdhE_central"/>
    <property type="match status" value="1"/>
</dbReference>
<keyword evidence="9" id="KW-1185">Reference proteome</keyword>
<dbReference type="InterPro" id="IPR024064">
    <property type="entry name" value="FdhE-like_sf"/>
</dbReference>
<gene>
    <name evidence="4 8" type="primary">fdhE</name>
    <name evidence="8" type="ORF">NCTC4191_00398</name>
</gene>
<proteinExistence type="inferred from homology"/>
<evidence type="ECO:0000259" key="5">
    <source>
        <dbReference type="Pfam" id="PF04216"/>
    </source>
</evidence>
<evidence type="ECO:0000256" key="2">
    <source>
        <dbReference type="ARBA" id="ARBA00022490"/>
    </source>
</evidence>
<evidence type="ECO:0000313" key="8">
    <source>
        <dbReference type="EMBL" id="SUT90869.1"/>
    </source>
</evidence>
<feature type="domain" description="FdhE C-terminal" evidence="7">
    <location>
        <begin position="226"/>
        <end position="301"/>
    </location>
</feature>
<organism evidence="8 9">
    <name type="scientific">Actinobacillus lignieresii</name>
    <dbReference type="NCBI Taxonomy" id="720"/>
    <lineage>
        <taxon>Bacteria</taxon>
        <taxon>Pseudomonadati</taxon>
        <taxon>Pseudomonadota</taxon>
        <taxon>Gammaproteobacteria</taxon>
        <taxon>Pasteurellales</taxon>
        <taxon>Pasteurellaceae</taxon>
        <taxon>Actinobacillus</taxon>
    </lineage>
</organism>
<feature type="domain" description="FdhE N-terminal" evidence="5">
    <location>
        <begin position="21"/>
        <end position="184"/>
    </location>
</feature>
<dbReference type="Pfam" id="PF04216">
    <property type="entry name" value="FdhE_N"/>
    <property type="match status" value="1"/>
</dbReference>
<comment type="function">
    <text evidence="4">Necessary for formate dehydrogenase activity.</text>
</comment>
<dbReference type="RefSeq" id="WP_115586699.1">
    <property type="nucleotide sequence ID" value="NZ_LR134169.1"/>
</dbReference>
<evidence type="ECO:0000259" key="6">
    <source>
        <dbReference type="Pfam" id="PF24859"/>
    </source>
</evidence>
<comment type="similarity">
    <text evidence="3 4">Belongs to the FdhE family.</text>
</comment>
<sequence>MSIRILPENEIKQAASSFQNPPLLFANPKNLYFRRAKRLRQLAENNPFGDYLEFAANLSEVQLDLLENHPIANYTEKLTACIEESNGQKPLNTKTFKRSSEWRELLLLLTEKFKPYANDTMLATIELLEKSSTSELEALADDLLNERYEAVGADKAVFLWAALSLYWTQLAQQLPRNTQTEVGERHTCPVCDSAPIVSVVHFGDTQGLRYLHCSLCESEWNMVRSQCSVCDQSGKLDYWSIDSVDAPVKAESCGDCESYLKVLYQEKDPHVEPVADDLGTLFLDAEMEQKGFARSGLNPFLFQVE</sequence>
<dbReference type="InterPro" id="IPR056774">
    <property type="entry name" value="FdhE_N"/>
</dbReference>
<dbReference type="InterPro" id="IPR056796">
    <property type="entry name" value="FdhE_C"/>
</dbReference>
<evidence type="ECO:0000313" key="9">
    <source>
        <dbReference type="Proteomes" id="UP000254253"/>
    </source>
</evidence>
<protein>
    <recommendedName>
        <fullName evidence="4">Protein FdhE homolog</fullName>
    </recommendedName>
</protein>
<evidence type="ECO:0000259" key="7">
    <source>
        <dbReference type="Pfam" id="PF24860"/>
    </source>
</evidence>
<dbReference type="SUPFAM" id="SSF144020">
    <property type="entry name" value="FdhE-like"/>
    <property type="match status" value="1"/>
</dbReference>
<evidence type="ECO:0000256" key="4">
    <source>
        <dbReference type="HAMAP-Rule" id="MF_00611"/>
    </source>
</evidence>
<feature type="domain" description="FdhE central" evidence="6">
    <location>
        <begin position="187"/>
        <end position="224"/>
    </location>
</feature>
<dbReference type="NCBIfam" id="TIGR01562">
    <property type="entry name" value="FdhE"/>
    <property type="match status" value="1"/>
</dbReference>
<evidence type="ECO:0000256" key="1">
    <source>
        <dbReference type="ARBA" id="ARBA00004496"/>
    </source>
</evidence>
<dbReference type="InterPro" id="IPR006452">
    <property type="entry name" value="Formate_DH_accessory"/>
</dbReference>
<accession>A0A380TRP9</accession>
<name>A0A380TRP9_ACTLI</name>
<dbReference type="AlphaFoldDB" id="A0A380TRP9"/>
<dbReference type="NCBIfam" id="NF002925">
    <property type="entry name" value="PRK03564.1"/>
    <property type="match status" value="1"/>
</dbReference>
<dbReference type="InterPro" id="IPR056797">
    <property type="entry name" value="FdhE_central"/>
</dbReference>